<gene>
    <name evidence="1" type="ORF">ROZALSC1DRAFT_22150</name>
</gene>
<dbReference type="EMBL" id="ML005195">
    <property type="protein sequence ID" value="RKP19607.1"/>
    <property type="molecule type" value="Genomic_DNA"/>
</dbReference>
<proteinExistence type="predicted"/>
<evidence type="ECO:0000313" key="1">
    <source>
        <dbReference type="EMBL" id="RKP19607.1"/>
    </source>
</evidence>
<accession>A0A4P9YJ51</accession>
<name>A0A4P9YJ51_ROZAC</name>
<dbReference type="Proteomes" id="UP000281549">
    <property type="component" value="Unassembled WGS sequence"/>
</dbReference>
<evidence type="ECO:0008006" key="3">
    <source>
        <dbReference type="Google" id="ProtNLM"/>
    </source>
</evidence>
<evidence type="ECO:0000313" key="2">
    <source>
        <dbReference type="Proteomes" id="UP000281549"/>
    </source>
</evidence>
<dbReference type="AlphaFoldDB" id="A0A4P9YJ51"/>
<sequence length="582" mass="67820">MLLQLFSSNLYVKAFGNLPVELMANIVKKVEAKTAKEMIKLKSVNRKFKNAVKLEESVHAAEYFRFLLENKEVNEQELDEAMCNRVTRERIFQSNDIDLIVELLINIDYNLFSKKVIFKEMEKFLAPIYVSEMMWFKHNRVAIEATLYHIENNGIESTYQDSVGNDYENVFMFLMKNYPLEPENQFRLSINAIIAQSTKILSYFEKSDIIKYDSPYFIEGETSAITLVEYFYIQNWKKPFNHLLNRLNNKNDALIRVYSLSIQDNNFEFMKFLLKNYNIRVHDDDFFRALSNPNQMLNIFLKYGRNNKITIDILFKDAINSGNSAGLHYILSQGLLEVKGQHVVLALRQTSNNPVTIILNHSPILIPFAISHCIKQDNVSKLQYLIMQLIPTDIQSFDIKWAIENSAINVLTFFVEYKMTTIHDISSIALENSLFHIFPVLIQNIQFKDQILQDIVKREAFPVSVFKLFKNSNNDDFFQRLYEASVNSGKINLACYILNANFYQPDYNSLAIALKANCTVLIEFLIKYMVHKRNVFANLCTLPDLSANKLLNAVNIMEGYGYQFSEKEKMLIDDIIEKYDVQ</sequence>
<protein>
    <recommendedName>
        <fullName evidence="3">F-box domain-containing protein</fullName>
    </recommendedName>
</protein>
<organism evidence="1 2">
    <name type="scientific">Rozella allomycis (strain CSF55)</name>
    <dbReference type="NCBI Taxonomy" id="988480"/>
    <lineage>
        <taxon>Eukaryota</taxon>
        <taxon>Fungi</taxon>
        <taxon>Fungi incertae sedis</taxon>
        <taxon>Cryptomycota</taxon>
        <taxon>Cryptomycota incertae sedis</taxon>
        <taxon>Rozella</taxon>
    </lineage>
</organism>
<reference evidence="2" key="1">
    <citation type="journal article" date="2018" name="Nat. Microbiol.">
        <title>Leveraging single-cell genomics to expand the fungal tree of life.</title>
        <authorList>
            <person name="Ahrendt S.R."/>
            <person name="Quandt C.A."/>
            <person name="Ciobanu D."/>
            <person name="Clum A."/>
            <person name="Salamov A."/>
            <person name="Andreopoulos B."/>
            <person name="Cheng J.F."/>
            <person name="Woyke T."/>
            <person name="Pelin A."/>
            <person name="Henrissat B."/>
            <person name="Reynolds N.K."/>
            <person name="Benny G.L."/>
            <person name="Smith M.E."/>
            <person name="James T.Y."/>
            <person name="Grigoriev I.V."/>
        </authorList>
    </citation>
    <scope>NUCLEOTIDE SEQUENCE [LARGE SCALE GENOMIC DNA]</scope>
    <source>
        <strain evidence="2">CSF55</strain>
    </source>
</reference>